<feature type="compositionally biased region" description="Basic and acidic residues" evidence="3">
    <location>
        <begin position="341"/>
        <end position="357"/>
    </location>
</feature>
<dbReference type="InterPro" id="IPR013783">
    <property type="entry name" value="Ig-like_fold"/>
</dbReference>
<accession>A0A7W7DGU6</accession>
<proteinExistence type="inferred from homology"/>
<protein>
    <recommendedName>
        <fullName evidence="5">Bacterial Ig-like domain-containing protein</fullName>
    </recommendedName>
</protein>
<evidence type="ECO:0000259" key="5">
    <source>
        <dbReference type="Pfam" id="PF16640"/>
    </source>
</evidence>
<feature type="domain" description="Bacterial Ig-like" evidence="5">
    <location>
        <begin position="257"/>
        <end position="335"/>
    </location>
</feature>
<dbReference type="Pfam" id="PF11999">
    <property type="entry name" value="Ice_binding"/>
    <property type="match status" value="1"/>
</dbReference>
<reference evidence="6 7" key="1">
    <citation type="submission" date="2020-08" db="EMBL/GenBank/DDBJ databases">
        <title>Sequencing the genomes of 1000 actinobacteria strains.</title>
        <authorList>
            <person name="Klenk H.-P."/>
        </authorList>
    </citation>
    <scope>NUCLEOTIDE SEQUENCE [LARGE SCALE GENOMIC DNA]</scope>
    <source>
        <strain evidence="6 7">DSM 45784</strain>
    </source>
</reference>
<evidence type="ECO:0000313" key="7">
    <source>
        <dbReference type="Proteomes" id="UP000542210"/>
    </source>
</evidence>
<evidence type="ECO:0000256" key="4">
    <source>
        <dbReference type="SAM" id="SignalP"/>
    </source>
</evidence>
<dbReference type="AlphaFoldDB" id="A0A7W7DGU6"/>
<evidence type="ECO:0000256" key="3">
    <source>
        <dbReference type="SAM" id="MobiDB-lite"/>
    </source>
</evidence>
<keyword evidence="2 4" id="KW-0732">Signal</keyword>
<dbReference type="RefSeq" id="WP_184887606.1">
    <property type="nucleotide sequence ID" value="NZ_BOOV01000003.1"/>
</dbReference>
<organism evidence="6 7">
    <name type="scientific">Sphaerisporangium siamense</name>
    <dbReference type="NCBI Taxonomy" id="795645"/>
    <lineage>
        <taxon>Bacteria</taxon>
        <taxon>Bacillati</taxon>
        <taxon>Actinomycetota</taxon>
        <taxon>Actinomycetes</taxon>
        <taxon>Streptosporangiales</taxon>
        <taxon>Streptosporangiaceae</taxon>
        <taxon>Sphaerisporangium</taxon>
    </lineage>
</organism>
<evidence type="ECO:0000256" key="1">
    <source>
        <dbReference type="ARBA" id="ARBA00005445"/>
    </source>
</evidence>
<feature type="signal peptide" evidence="4">
    <location>
        <begin position="1"/>
        <end position="24"/>
    </location>
</feature>
<feature type="chain" id="PRO_5031150156" description="Bacterial Ig-like domain-containing protein" evidence="4">
    <location>
        <begin position="25"/>
        <end position="451"/>
    </location>
</feature>
<feature type="region of interest" description="Disordered" evidence="3">
    <location>
        <begin position="333"/>
        <end position="384"/>
    </location>
</feature>
<keyword evidence="7" id="KW-1185">Reference proteome</keyword>
<comment type="similarity">
    <text evidence="1">Belongs to the ice-binding protein family.</text>
</comment>
<dbReference type="Pfam" id="PF16640">
    <property type="entry name" value="Big_3_5"/>
    <property type="match status" value="1"/>
</dbReference>
<dbReference type="InterPro" id="IPR032109">
    <property type="entry name" value="Big_3_5"/>
</dbReference>
<evidence type="ECO:0000256" key="2">
    <source>
        <dbReference type="ARBA" id="ARBA00022729"/>
    </source>
</evidence>
<comment type="caution">
    <text evidence="6">The sequence shown here is derived from an EMBL/GenBank/DDBJ whole genome shotgun (WGS) entry which is preliminary data.</text>
</comment>
<dbReference type="InterPro" id="IPR021884">
    <property type="entry name" value="Ice-bd_prot"/>
</dbReference>
<name>A0A7W7DGU6_9ACTN</name>
<feature type="compositionally biased region" description="Basic residues" evidence="3">
    <location>
        <begin position="367"/>
        <end position="383"/>
    </location>
</feature>
<dbReference type="EMBL" id="JACHND010000001">
    <property type="protein sequence ID" value="MBB4705710.1"/>
    <property type="molecule type" value="Genomic_DNA"/>
</dbReference>
<feature type="compositionally biased region" description="Basic residues" evidence="3">
    <location>
        <begin position="406"/>
        <end position="444"/>
    </location>
</feature>
<dbReference type="GO" id="GO:0005975">
    <property type="term" value="P:carbohydrate metabolic process"/>
    <property type="evidence" value="ECO:0007669"/>
    <property type="project" value="UniProtKB-ARBA"/>
</dbReference>
<dbReference type="Proteomes" id="UP000542210">
    <property type="component" value="Unassembled WGS sequence"/>
</dbReference>
<dbReference type="Gene3D" id="2.60.40.10">
    <property type="entry name" value="Immunoglobulins"/>
    <property type="match status" value="1"/>
</dbReference>
<sequence length="451" mass="45819">MLAAALTATVAVWVVAAAPGSAGAAAQPVPVPLGAAAGFAVLAGTSVTNTGTSAITGDVGVAPGSTVTGLTPPSIVNGIIHINDAAATQAQTALATAFADVTSRPSTGTIPPALGGRTLPPGVYTSTGGPFTLSGELTLDAKGDPNAVFVIRGSSLTVAAHGTVTLAGGARACNVFLALTRTATLYAGARLRGNVLLVPATTGGIVVGTGATVEGRLLAGPHAAVTLAGDTVTAPRGCATGKNTTVTVTFSCSGTGPGRPLSLNAIVRSANGPVASGQVRFTSDGAALGTAQLNSSGRATLADPNLTEGIHRIVATFEGTPEFDPATSQALELPVGPGGRCPEECERDHGRHEKAEAEAVDEQNPRTVRKDRHNRHHRHHKDHGKLVTVQTLHTLDGVFGEDDHHGHHGHHGSGSHHGHGPKGHQHYQKPYQKPRYHKYYKAPRPRVAVTG</sequence>
<feature type="region of interest" description="Disordered" evidence="3">
    <location>
        <begin position="398"/>
        <end position="451"/>
    </location>
</feature>
<gene>
    <name evidence="6" type="ORF">BJ982_007254</name>
</gene>
<evidence type="ECO:0000313" key="6">
    <source>
        <dbReference type="EMBL" id="MBB4705710.1"/>
    </source>
</evidence>